<reference evidence="1" key="1">
    <citation type="submission" date="2020-12" db="EMBL/GenBank/DDBJ databases">
        <title>Genomic characterization of non-nitrogen-fixing Frankia strains.</title>
        <authorList>
            <person name="Carlos-Shanley C."/>
            <person name="Guerra T."/>
            <person name="Hahn D."/>
        </authorList>
    </citation>
    <scope>NUCLEOTIDE SEQUENCE</scope>
    <source>
        <strain evidence="1">CN6</strain>
    </source>
</reference>
<dbReference type="Proteomes" id="UP000604475">
    <property type="component" value="Unassembled WGS sequence"/>
</dbReference>
<comment type="caution">
    <text evidence="1">The sequence shown here is derived from an EMBL/GenBank/DDBJ whole genome shotgun (WGS) entry which is preliminary data.</text>
</comment>
<proteinExistence type="predicted"/>
<evidence type="ECO:0000313" key="1">
    <source>
        <dbReference type="EMBL" id="MBL7627813.1"/>
    </source>
</evidence>
<accession>A0A937R8V0</accession>
<gene>
    <name evidence="1" type="ORF">I7412_11650</name>
</gene>
<protein>
    <submittedName>
        <fullName evidence="1">Uncharacterized protein</fullName>
    </submittedName>
</protein>
<dbReference type="RefSeq" id="WP_202999832.1">
    <property type="nucleotide sequence ID" value="NZ_JADWYU010000130.1"/>
</dbReference>
<sequence>MTDTDHPQVTLWHAGRPIQVDEGIAELIAALWAAGVDTRYSCQGGLPPDLGDPLAYVAFTEEALARFDALVPDQPTHWERETATISRFIAVRFPPSDIPWLIAALRDAPPPESRPPDY</sequence>
<dbReference type="AlphaFoldDB" id="A0A937R8V0"/>
<organism evidence="1 2">
    <name type="scientific">Frankia nepalensis</name>
    <dbReference type="NCBI Taxonomy" id="1836974"/>
    <lineage>
        <taxon>Bacteria</taxon>
        <taxon>Bacillati</taxon>
        <taxon>Actinomycetota</taxon>
        <taxon>Actinomycetes</taxon>
        <taxon>Frankiales</taxon>
        <taxon>Frankiaceae</taxon>
        <taxon>Frankia</taxon>
    </lineage>
</organism>
<dbReference type="EMBL" id="JAEACQ010000164">
    <property type="protein sequence ID" value="MBL7627813.1"/>
    <property type="molecule type" value="Genomic_DNA"/>
</dbReference>
<evidence type="ECO:0000313" key="2">
    <source>
        <dbReference type="Proteomes" id="UP000604475"/>
    </source>
</evidence>
<name>A0A937R8V0_9ACTN</name>
<keyword evidence="2" id="KW-1185">Reference proteome</keyword>